<comment type="caution">
    <text evidence="1">The sequence shown here is derived from an EMBL/GenBank/DDBJ whole genome shotgun (WGS) entry which is preliminary data.</text>
</comment>
<name>A0AAV1UXP7_9STRA</name>
<dbReference type="Proteomes" id="UP001162060">
    <property type="component" value="Unassembled WGS sequence"/>
</dbReference>
<gene>
    <name evidence="1" type="ORF">PM001_LOCUS23498</name>
</gene>
<evidence type="ECO:0000313" key="1">
    <source>
        <dbReference type="EMBL" id="CAK7938348.1"/>
    </source>
</evidence>
<protein>
    <submittedName>
        <fullName evidence="1">Uncharacterized protein</fullName>
    </submittedName>
</protein>
<reference evidence="1" key="1">
    <citation type="submission" date="2024-01" db="EMBL/GenBank/DDBJ databases">
        <authorList>
            <person name="Webb A."/>
        </authorList>
    </citation>
    <scope>NUCLEOTIDE SEQUENCE</scope>
    <source>
        <strain evidence="1">Pm1</strain>
    </source>
</reference>
<dbReference type="AlphaFoldDB" id="A0AAV1UXP7"/>
<dbReference type="EMBL" id="CAKLBY020000229">
    <property type="protein sequence ID" value="CAK7938348.1"/>
    <property type="molecule type" value="Genomic_DNA"/>
</dbReference>
<sequence length="69" mass="7711">MHCSIVNIPTRIAAFWSQTSVCQTKFGLRVFWLHGGTQLDKTTERIANLQGTAKAWCESEVISQMGVNL</sequence>
<evidence type="ECO:0000313" key="2">
    <source>
        <dbReference type="Proteomes" id="UP001162060"/>
    </source>
</evidence>
<organism evidence="1 2">
    <name type="scientific">Peronospora matthiolae</name>
    <dbReference type="NCBI Taxonomy" id="2874970"/>
    <lineage>
        <taxon>Eukaryota</taxon>
        <taxon>Sar</taxon>
        <taxon>Stramenopiles</taxon>
        <taxon>Oomycota</taxon>
        <taxon>Peronosporomycetes</taxon>
        <taxon>Peronosporales</taxon>
        <taxon>Peronosporaceae</taxon>
        <taxon>Peronospora</taxon>
    </lineage>
</organism>
<accession>A0AAV1UXP7</accession>
<proteinExistence type="predicted"/>